<comment type="caution">
    <text evidence="2">The sequence shown here is derived from an EMBL/GenBank/DDBJ whole genome shotgun (WGS) entry which is preliminary data.</text>
</comment>
<dbReference type="CDD" id="cd04301">
    <property type="entry name" value="NAT_SF"/>
    <property type="match status" value="1"/>
</dbReference>
<keyword evidence="2" id="KW-0808">Transferase</keyword>
<sequence length="156" mass="18250">MNHIEYIPLDQIEADDLLIILNKLSTRKHLVDHDPFDLSSVQQWMDDKCVVDEMEGCVVRAIKCNDSIVGWCGIQAFELGYEIAIVIDDRYWGLGKAVFKSMMSWAKELGHEKVYLFLLHTRPEYEFLRKLSERVFYSEMLGDKFTTYELNVAKFS</sequence>
<name>A0A3N9TMB0_9VIBR</name>
<dbReference type="EMBL" id="RJVQ01000001">
    <property type="protein sequence ID" value="RQW64983.1"/>
    <property type="molecule type" value="Genomic_DNA"/>
</dbReference>
<evidence type="ECO:0000313" key="3">
    <source>
        <dbReference type="Proteomes" id="UP000281112"/>
    </source>
</evidence>
<dbReference type="AlphaFoldDB" id="A0A3N9TMB0"/>
<dbReference type="Proteomes" id="UP000281112">
    <property type="component" value="Unassembled WGS sequence"/>
</dbReference>
<evidence type="ECO:0000259" key="1">
    <source>
        <dbReference type="PROSITE" id="PS51186"/>
    </source>
</evidence>
<feature type="domain" description="N-acetyltransferase" evidence="1">
    <location>
        <begin position="4"/>
        <end position="156"/>
    </location>
</feature>
<dbReference type="PROSITE" id="PS51186">
    <property type="entry name" value="GNAT"/>
    <property type="match status" value="1"/>
</dbReference>
<dbReference type="GO" id="GO:0016747">
    <property type="term" value="F:acyltransferase activity, transferring groups other than amino-acyl groups"/>
    <property type="evidence" value="ECO:0007669"/>
    <property type="project" value="InterPro"/>
</dbReference>
<dbReference type="RefSeq" id="WP_124935632.1">
    <property type="nucleotide sequence ID" value="NZ_RJVQ01000001.1"/>
</dbReference>
<organism evidence="2 3">
    <name type="scientific">Vibrio viridaestus</name>
    <dbReference type="NCBI Taxonomy" id="2487322"/>
    <lineage>
        <taxon>Bacteria</taxon>
        <taxon>Pseudomonadati</taxon>
        <taxon>Pseudomonadota</taxon>
        <taxon>Gammaproteobacteria</taxon>
        <taxon>Vibrionales</taxon>
        <taxon>Vibrionaceae</taxon>
        <taxon>Vibrio</taxon>
    </lineage>
</organism>
<dbReference type="Gene3D" id="3.40.630.30">
    <property type="match status" value="1"/>
</dbReference>
<dbReference type="InterPro" id="IPR000182">
    <property type="entry name" value="GNAT_dom"/>
</dbReference>
<dbReference type="Pfam" id="PF00583">
    <property type="entry name" value="Acetyltransf_1"/>
    <property type="match status" value="1"/>
</dbReference>
<dbReference type="OrthoDB" id="583082at2"/>
<reference evidence="2 3" key="1">
    <citation type="submission" date="2018-11" db="EMBL/GenBank/DDBJ databases">
        <title>Vibrio LJC006 sp. nov., isolated from seawater during the bloom of the enteromorpha.</title>
        <authorList>
            <person name="Liang J."/>
        </authorList>
    </citation>
    <scope>NUCLEOTIDE SEQUENCE [LARGE SCALE GENOMIC DNA]</scope>
    <source>
        <strain evidence="2 3">LJC006</strain>
    </source>
</reference>
<evidence type="ECO:0000313" key="2">
    <source>
        <dbReference type="EMBL" id="RQW64983.1"/>
    </source>
</evidence>
<dbReference type="SUPFAM" id="SSF55729">
    <property type="entry name" value="Acyl-CoA N-acyltransferases (Nat)"/>
    <property type="match status" value="1"/>
</dbReference>
<keyword evidence="3" id="KW-1185">Reference proteome</keyword>
<dbReference type="InterPro" id="IPR016181">
    <property type="entry name" value="Acyl_CoA_acyltransferase"/>
</dbReference>
<protein>
    <submittedName>
        <fullName evidence="2">GNAT family N-acetyltransferase</fullName>
    </submittedName>
</protein>
<accession>A0A3N9TMB0</accession>
<gene>
    <name evidence="2" type="ORF">EES38_02805</name>
</gene>
<proteinExistence type="predicted"/>